<dbReference type="Proteomes" id="UP000440578">
    <property type="component" value="Unassembled WGS sequence"/>
</dbReference>
<proteinExistence type="predicted"/>
<evidence type="ECO:0000313" key="3">
    <source>
        <dbReference type="Proteomes" id="UP000440578"/>
    </source>
</evidence>
<dbReference type="EMBL" id="VIIS01001435">
    <property type="protein sequence ID" value="KAF0298385.1"/>
    <property type="molecule type" value="Genomic_DNA"/>
</dbReference>
<organism evidence="2 3">
    <name type="scientific">Amphibalanus amphitrite</name>
    <name type="common">Striped barnacle</name>
    <name type="synonym">Balanus amphitrite</name>
    <dbReference type="NCBI Taxonomy" id="1232801"/>
    <lineage>
        <taxon>Eukaryota</taxon>
        <taxon>Metazoa</taxon>
        <taxon>Ecdysozoa</taxon>
        <taxon>Arthropoda</taxon>
        <taxon>Crustacea</taxon>
        <taxon>Multicrustacea</taxon>
        <taxon>Cirripedia</taxon>
        <taxon>Thoracica</taxon>
        <taxon>Thoracicalcarea</taxon>
        <taxon>Balanomorpha</taxon>
        <taxon>Balanoidea</taxon>
        <taxon>Balanidae</taxon>
        <taxon>Amphibalaninae</taxon>
        <taxon>Amphibalanus</taxon>
    </lineage>
</organism>
<dbReference type="AlphaFoldDB" id="A0A6A4VW58"/>
<protein>
    <submittedName>
        <fullName evidence="2">Uncharacterized protein</fullName>
    </submittedName>
</protein>
<reference evidence="2 3" key="1">
    <citation type="submission" date="2019-07" db="EMBL/GenBank/DDBJ databases">
        <title>Draft genome assembly of a fouling barnacle, Amphibalanus amphitrite (Darwin, 1854): The first reference genome for Thecostraca.</title>
        <authorList>
            <person name="Kim W."/>
        </authorList>
    </citation>
    <scope>NUCLEOTIDE SEQUENCE [LARGE SCALE GENOMIC DNA]</scope>
    <source>
        <strain evidence="2">SNU_AA5</strain>
        <tissue evidence="2">Soma without cirri and trophi</tissue>
    </source>
</reference>
<evidence type="ECO:0000313" key="2">
    <source>
        <dbReference type="EMBL" id="KAF0298385.1"/>
    </source>
</evidence>
<feature type="region of interest" description="Disordered" evidence="1">
    <location>
        <begin position="24"/>
        <end position="66"/>
    </location>
</feature>
<keyword evidence="3" id="KW-1185">Reference proteome</keyword>
<evidence type="ECO:0000256" key="1">
    <source>
        <dbReference type="SAM" id="MobiDB-lite"/>
    </source>
</evidence>
<accession>A0A6A4VW58</accession>
<dbReference type="OrthoDB" id="6348473at2759"/>
<name>A0A6A4VW58_AMPAM</name>
<feature type="compositionally biased region" description="Basic and acidic residues" evidence="1">
    <location>
        <begin position="56"/>
        <end position="66"/>
    </location>
</feature>
<comment type="caution">
    <text evidence="2">The sequence shown here is derived from an EMBL/GenBank/DDBJ whole genome shotgun (WGS) entry which is preliminary data.</text>
</comment>
<sequence length="66" mass="7699">MHVAGRPRWTGRRSATLLWRLQLPQTETDLDYPAPTEPRTVPETDLDYPAPTEPRTVPELDRRTSW</sequence>
<gene>
    <name evidence="2" type="ORF">FJT64_004252</name>
</gene>